<keyword evidence="1" id="KW-0472">Membrane</keyword>
<feature type="transmembrane region" description="Helical" evidence="1">
    <location>
        <begin position="163"/>
        <end position="181"/>
    </location>
</feature>
<proteinExistence type="predicted"/>
<keyword evidence="1" id="KW-1133">Transmembrane helix</keyword>
<evidence type="ECO:0000313" key="3">
    <source>
        <dbReference type="EMBL" id="GIH03942.1"/>
    </source>
</evidence>
<organism evidence="3 4">
    <name type="scientific">Rhizocola hellebori</name>
    <dbReference type="NCBI Taxonomy" id="1392758"/>
    <lineage>
        <taxon>Bacteria</taxon>
        <taxon>Bacillati</taxon>
        <taxon>Actinomycetota</taxon>
        <taxon>Actinomycetes</taxon>
        <taxon>Micromonosporales</taxon>
        <taxon>Micromonosporaceae</taxon>
        <taxon>Rhizocola</taxon>
    </lineage>
</organism>
<dbReference type="PROSITE" id="PS51257">
    <property type="entry name" value="PROKAR_LIPOPROTEIN"/>
    <property type="match status" value="1"/>
</dbReference>
<sequence>MRRPVGVALTVAAGCVLAVGAATTAHAADIVSPAGACVASATWKTGGVSKTSTALTGEDIIEIPRADTVSWQGTVVGPAAASREVAGHVALALPPPFGSIDLGRWQGNAAEAQRSGTYTYDLPSVVPAGVVLDLRATHDENGQRHCTAQVGVVIAGGAFDSPLIWVALAGLVLFAAALALLGRSRTPPGAGRIVSGALLGLPLGLFLGLALVLLGVVPLASPLVTVLLGLGVVAGAVWVRWSPIRPSV</sequence>
<keyword evidence="1" id="KW-0812">Transmembrane</keyword>
<evidence type="ECO:0000256" key="2">
    <source>
        <dbReference type="SAM" id="SignalP"/>
    </source>
</evidence>
<evidence type="ECO:0000256" key="1">
    <source>
        <dbReference type="SAM" id="Phobius"/>
    </source>
</evidence>
<gene>
    <name evidence="3" type="ORF">Rhe02_20090</name>
</gene>
<comment type="caution">
    <text evidence="3">The sequence shown here is derived from an EMBL/GenBank/DDBJ whole genome shotgun (WGS) entry which is preliminary data.</text>
</comment>
<name>A0A8J3VFA6_9ACTN</name>
<dbReference type="EMBL" id="BONY01000010">
    <property type="protein sequence ID" value="GIH03942.1"/>
    <property type="molecule type" value="Genomic_DNA"/>
</dbReference>
<feature type="transmembrane region" description="Helical" evidence="1">
    <location>
        <begin position="193"/>
        <end position="217"/>
    </location>
</feature>
<protein>
    <submittedName>
        <fullName evidence="3">Uncharacterized protein</fullName>
    </submittedName>
</protein>
<evidence type="ECO:0000313" key="4">
    <source>
        <dbReference type="Proteomes" id="UP000612899"/>
    </source>
</evidence>
<dbReference type="Proteomes" id="UP000612899">
    <property type="component" value="Unassembled WGS sequence"/>
</dbReference>
<keyword evidence="4" id="KW-1185">Reference proteome</keyword>
<feature type="chain" id="PRO_5035298751" evidence="2">
    <location>
        <begin position="28"/>
        <end position="248"/>
    </location>
</feature>
<accession>A0A8J3VFA6</accession>
<keyword evidence="2" id="KW-0732">Signal</keyword>
<feature type="transmembrane region" description="Helical" evidence="1">
    <location>
        <begin position="223"/>
        <end position="241"/>
    </location>
</feature>
<dbReference type="AlphaFoldDB" id="A0A8J3VFA6"/>
<reference evidence="3" key="1">
    <citation type="submission" date="2021-01" db="EMBL/GenBank/DDBJ databases">
        <title>Whole genome shotgun sequence of Rhizocola hellebori NBRC 109834.</title>
        <authorList>
            <person name="Komaki H."/>
            <person name="Tamura T."/>
        </authorList>
    </citation>
    <scope>NUCLEOTIDE SEQUENCE</scope>
    <source>
        <strain evidence="3">NBRC 109834</strain>
    </source>
</reference>
<feature type="signal peptide" evidence="2">
    <location>
        <begin position="1"/>
        <end position="27"/>
    </location>
</feature>
<dbReference type="RefSeq" id="WP_203907846.1">
    <property type="nucleotide sequence ID" value="NZ_BONY01000010.1"/>
</dbReference>